<dbReference type="AlphaFoldDB" id="A0A521CC15"/>
<keyword evidence="1" id="KW-0472">Membrane</keyword>
<keyword evidence="1" id="KW-0812">Transmembrane</keyword>
<organism evidence="2 3">
    <name type="scientific">Melghirimyces algeriensis</name>
    <dbReference type="NCBI Taxonomy" id="910412"/>
    <lineage>
        <taxon>Bacteria</taxon>
        <taxon>Bacillati</taxon>
        <taxon>Bacillota</taxon>
        <taxon>Bacilli</taxon>
        <taxon>Bacillales</taxon>
        <taxon>Thermoactinomycetaceae</taxon>
        <taxon>Melghirimyces</taxon>
    </lineage>
</organism>
<feature type="transmembrane region" description="Helical" evidence="1">
    <location>
        <begin position="80"/>
        <end position="101"/>
    </location>
</feature>
<dbReference type="Proteomes" id="UP000315636">
    <property type="component" value="Unassembled WGS sequence"/>
</dbReference>
<dbReference type="EMBL" id="FXTI01000003">
    <property type="protein sequence ID" value="SMO56966.1"/>
    <property type="molecule type" value="Genomic_DNA"/>
</dbReference>
<dbReference type="RefSeq" id="WP_142504999.1">
    <property type="nucleotide sequence ID" value="NZ_FXTI01000003.1"/>
</dbReference>
<feature type="transmembrane region" description="Helical" evidence="1">
    <location>
        <begin position="113"/>
        <end position="134"/>
    </location>
</feature>
<evidence type="ECO:0000313" key="2">
    <source>
        <dbReference type="EMBL" id="SMO56966.1"/>
    </source>
</evidence>
<gene>
    <name evidence="2" type="ORF">SAMN06264849_103258</name>
</gene>
<evidence type="ECO:0000256" key="1">
    <source>
        <dbReference type="SAM" id="Phobius"/>
    </source>
</evidence>
<dbReference type="OrthoDB" id="3540634at2"/>
<name>A0A521CC15_9BACL</name>
<accession>A0A521CC15</accession>
<feature type="transmembrane region" description="Helical" evidence="1">
    <location>
        <begin position="51"/>
        <end position="68"/>
    </location>
</feature>
<reference evidence="2 3" key="1">
    <citation type="submission" date="2017-05" db="EMBL/GenBank/DDBJ databases">
        <authorList>
            <person name="Varghese N."/>
            <person name="Submissions S."/>
        </authorList>
    </citation>
    <scope>NUCLEOTIDE SEQUENCE [LARGE SCALE GENOMIC DNA]</scope>
    <source>
        <strain evidence="2 3">DSM 45474</strain>
    </source>
</reference>
<feature type="transmembrane region" description="Helical" evidence="1">
    <location>
        <begin position="12"/>
        <end position="31"/>
    </location>
</feature>
<proteinExistence type="predicted"/>
<keyword evidence="1" id="KW-1133">Transmembrane helix</keyword>
<keyword evidence="3" id="KW-1185">Reference proteome</keyword>
<sequence>MTDETRRTAGWFLIILPTVVYGGVSLLSFLIDTESGYLENTLRQDLWRAGHAHAGVLLLLTLSVLPYLERAALSKKWKQFARFSIPSAAIFLPLGFFFSVLKPDATEPNGWIYLAYIGAVILTAGLLTLGVGLVRKGRTHIKQQNTIDQREL</sequence>
<protein>
    <submittedName>
        <fullName evidence="2">Uncharacterized protein</fullName>
    </submittedName>
</protein>
<evidence type="ECO:0000313" key="3">
    <source>
        <dbReference type="Proteomes" id="UP000315636"/>
    </source>
</evidence>